<evidence type="ECO:0000256" key="3">
    <source>
        <dbReference type="ARBA" id="ARBA00022475"/>
    </source>
</evidence>
<feature type="compositionally biased region" description="Basic and acidic residues" evidence="9">
    <location>
        <begin position="231"/>
        <end position="253"/>
    </location>
</feature>
<dbReference type="InterPro" id="IPR025932">
    <property type="entry name" value="Trypano_VSG_B_N_dom"/>
</dbReference>
<proteinExistence type="predicted"/>
<evidence type="ECO:0000256" key="2">
    <source>
        <dbReference type="ARBA" id="ARBA00004609"/>
    </source>
</evidence>
<dbReference type="SUPFAM" id="SSF118251">
    <property type="entry name" value="Variant surface glycoprotein MITAT 1.2, VSG 221, C-terminal domain"/>
    <property type="match status" value="1"/>
</dbReference>
<keyword evidence="6" id="KW-0472">Membrane</keyword>
<evidence type="ECO:0000256" key="10">
    <source>
        <dbReference type="SAM" id="SignalP"/>
    </source>
</evidence>
<dbReference type="VEuPathDB" id="TriTrypDB:Tb11.v5.0462"/>
<organism evidence="12">
    <name type="scientific">Trypanosoma brucei</name>
    <dbReference type="NCBI Taxonomy" id="5691"/>
    <lineage>
        <taxon>Eukaryota</taxon>
        <taxon>Discoba</taxon>
        <taxon>Euglenozoa</taxon>
        <taxon>Kinetoplastea</taxon>
        <taxon>Metakinetoplastina</taxon>
        <taxon>Trypanosomatida</taxon>
        <taxon>Trypanosomatidae</taxon>
        <taxon>Trypanosoma</taxon>
    </lineage>
</organism>
<evidence type="ECO:0000256" key="6">
    <source>
        <dbReference type="ARBA" id="ARBA00023136"/>
    </source>
</evidence>
<reference evidence="12" key="1">
    <citation type="submission" date="2016-08" db="EMBL/GenBank/DDBJ databases">
        <title>VSG repertoire of Trypanosoma brucei EATRO 1125.</title>
        <authorList>
            <person name="Cross G.A."/>
        </authorList>
    </citation>
    <scope>NUCLEOTIDE SEQUENCE</scope>
    <source>
        <strain evidence="12">EATRO 1125</strain>
    </source>
</reference>
<evidence type="ECO:0000256" key="1">
    <source>
        <dbReference type="ARBA" id="ARBA00002523"/>
    </source>
</evidence>
<protein>
    <submittedName>
        <fullName evidence="12">Variant surface glycoprotein 1125.1628</fullName>
    </submittedName>
</protein>
<comment type="subcellular location">
    <subcellularLocation>
        <location evidence="2">Cell membrane</location>
        <topology evidence="2">Lipid-anchor</topology>
        <topology evidence="2">GPI-anchor</topology>
    </subcellularLocation>
</comment>
<evidence type="ECO:0000256" key="4">
    <source>
        <dbReference type="ARBA" id="ARBA00022622"/>
    </source>
</evidence>
<dbReference type="AlphaFoldDB" id="A0A1J0R4M4"/>
<feature type="chain" id="PRO_5012881880" evidence="10">
    <location>
        <begin position="23"/>
        <end position="253"/>
    </location>
</feature>
<evidence type="ECO:0000259" key="11">
    <source>
        <dbReference type="Pfam" id="PF13206"/>
    </source>
</evidence>
<keyword evidence="7" id="KW-0325">Glycoprotein</keyword>
<keyword evidence="4" id="KW-0336">GPI-anchor</keyword>
<keyword evidence="8" id="KW-0449">Lipoprotein</keyword>
<name>A0A1J0R4M4_9TRYP</name>
<dbReference type="InterPro" id="IPR027446">
    <property type="entry name" value="VSG_C_dom_sf"/>
</dbReference>
<feature type="region of interest" description="Disordered" evidence="9">
    <location>
        <begin position="191"/>
        <end position="253"/>
    </location>
</feature>
<evidence type="ECO:0000256" key="7">
    <source>
        <dbReference type="ARBA" id="ARBA00023180"/>
    </source>
</evidence>
<dbReference type="Gene3D" id="4.10.110.20">
    <property type="entry name" value="Variant surface glycoprotein MITAT 1.2, VSG 221, C-terminal domain"/>
    <property type="match status" value="1"/>
</dbReference>
<feature type="signal peptide" evidence="10">
    <location>
        <begin position="1"/>
        <end position="22"/>
    </location>
</feature>
<evidence type="ECO:0000313" key="12">
    <source>
        <dbReference type="EMBL" id="APD72799.1"/>
    </source>
</evidence>
<dbReference type="Pfam" id="PF13206">
    <property type="entry name" value="VSG_B"/>
    <property type="match status" value="1"/>
</dbReference>
<feature type="domain" description="Trypanosome variant surface glycoprotein B-type N-terminal" evidence="11">
    <location>
        <begin position="8"/>
        <end position="166"/>
    </location>
</feature>
<sequence>MTSKENTCRLPLVRTALCVTAACICTKGGGNNQDMCGTTTTGTQASWASGKLSGAYQPIDKACLKKAPEPITVEAIASALAHFKARLHFVANGGTSMLALGEISSAADCAVKASEACADFTLDLNHKAATEHTQNKWRQHMETAMELLTKGKEAAMRQDNLVTNLKAKKARALFMLKQLKDARLPVLTAAAENKADNKGPETAADKKQQESEKDCNAKKKTDCKPPCTWNGEEKDEKKKCTLSEEGKQKAAEK</sequence>
<dbReference type="VEuPathDB" id="TriTrypDB:Tb1125.Tb11.1040"/>
<dbReference type="VEuPathDB" id="TriTrypDB:Tb427_000500400"/>
<keyword evidence="5 10" id="KW-0732">Signal</keyword>
<evidence type="ECO:0000256" key="8">
    <source>
        <dbReference type="ARBA" id="ARBA00023288"/>
    </source>
</evidence>
<dbReference type="GO" id="GO:0005886">
    <property type="term" value="C:plasma membrane"/>
    <property type="evidence" value="ECO:0007669"/>
    <property type="project" value="UniProtKB-SubCell"/>
</dbReference>
<evidence type="ECO:0000256" key="5">
    <source>
        <dbReference type="ARBA" id="ARBA00022729"/>
    </source>
</evidence>
<dbReference type="EMBL" id="KX698843">
    <property type="protein sequence ID" value="APD72799.1"/>
    <property type="molecule type" value="Genomic_DNA"/>
</dbReference>
<accession>A0A1J0R4M4</accession>
<feature type="compositionally biased region" description="Basic and acidic residues" evidence="9">
    <location>
        <begin position="193"/>
        <end position="223"/>
    </location>
</feature>
<dbReference type="GO" id="GO:0098552">
    <property type="term" value="C:side of membrane"/>
    <property type="evidence" value="ECO:0007669"/>
    <property type="project" value="UniProtKB-KW"/>
</dbReference>
<comment type="function">
    <text evidence="1">VSG forms a coat on the surface of the parasite. The trypanosome evades the immune response of the host by expressing a series of antigenically distinct VSGs from an estimated 1000 VSG genes.</text>
</comment>
<evidence type="ECO:0000256" key="9">
    <source>
        <dbReference type="SAM" id="MobiDB-lite"/>
    </source>
</evidence>
<keyword evidence="3" id="KW-1003">Cell membrane</keyword>